<dbReference type="PANTHER" id="PTHR30012">
    <property type="entry name" value="GENERAL SECRETION PATHWAY PROTEIN"/>
    <property type="match status" value="1"/>
</dbReference>
<gene>
    <name evidence="10" type="ORF">COT80_01230</name>
</gene>
<evidence type="ECO:0000256" key="6">
    <source>
        <dbReference type="ARBA" id="ARBA00022989"/>
    </source>
</evidence>
<keyword evidence="6 8" id="KW-1133">Transmembrane helix</keyword>
<reference evidence="11" key="1">
    <citation type="submission" date="2017-09" db="EMBL/GenBank/DDBJ databases">
        <title>Depth-based differentiation of microbial function through sediment-hosted aquifers and enrichment of novel symbionts in the deep terrestrial subsurface.</title>
        <authorList>
            <person name="Probst A.J."/>
            <person name="Ladd B."/>
            <person name="Jarett J.K."/>
            <person name="Geller-Mcgrath D.E."/>
            <person name="Sieber C.M.K."/>
            <person name="Emerson J.B."/>
            <person name="Anantharaman K."/>
            <person name="Thomas B.C."/>
            <person name="Malmstrom R."/>
            <person name="Stieglmeier M."/>
            <person name="Klingl A."/>
            <person name="Woyke T."/>
            <person name="Ryan C.M."/>
            <person name="Banfield J.F."/>
        </authorList>
    </citation>
    <scope>NUCLEOTIDE SEQUENCE [LARGE SCALE GENOMIC DNA]</scope>
</reference>
<keyword evidence="5 8" id="KW-0812">Transmembrane</keyword>
<organism evidence="10 11">
    <name type="scientific">Candidatus Buchananbacteria bacterium CG10_big_fil_rev_8_21_14_0_10_33_19</name>
    <dbReference type="NCBI Taxonomy" id="1974525"/>
    <lineage>
        <taxon>Bacteria</taxon>
        <taxon>Candidatus Buchananiibacteriota</taxon>
    </lineage>
</organism>
<dbReference type="PRINTS" id="PR00812">
    <property type="entry name" value="BCTERIALGSPF"/>
</dbReference>
<keyword evidence="3" id="KW-1003">Cell membrane</keyword>
<feature type="domain" description="Type II secretion system protein GspF" evidence="9">
    <location>
        <begin position="18"/>
        <end position="140"/>
    </location>
</feature>
<feature type="transmembrane region" description="Helical" evidence="8">
    <location>
        <begin position="324"/>
        <end position="344"/>
    </location>
</feature>
<evidence type="ECO:0000259" key="9">
    <source>
        <dbReference type="Pfam" id="PF00482"/>
    </source>
</evidence>
<dbReference type="FunFam" id="1.20.81.30:FF:000001">
    <property type="entry name" value="Type II secretion system protein F"/>
    <property type="match status" value="2"/>
</dbReference>
<sequence length="351" mass="39214">MRIKLFKKISSTNKIFLLQNLSVMIRAGVPLADALSTLADQTKNKKLKEILFDVQNKIKEGKTFSEGLEPYQENFGEMFINMIKAGETSGQLDSVIKELHEQTNKDHKLMSKVRNALTYPIIIITAMFGIGTFMMVFVLPNITNLFTELEVQLPLPTRILIAVSNFVQANGLYLVIFIFIAVATFIKIIRTKKGKYIFDSILIKIPVISGIIKKINLARASRSLSSLIKTDITIIETLQITSRVLGNSLYKKALTESAEQVKKGNKMADVFKNYPNIFPPNIIQMVSVGEETGSLDEVLENLAVFYEEEVYSTMDNLPVIIEPVLMILIGIAVGGIALAIMMPMQTLTETI</sequence>
<name>A0A2H0W4I1_9BACT</name>
<evidence type="ECO:0000256" key="8">
    <source>
        <dbReference type="SAM" id="Phobius"/>
    </source>
</evidence>
<dbReference type="PANTHER" id="PTHR30012:SF0">
    <property type="entry name" value="TYPE II SECRETION SYSTEM PROTEIN F-RELATED"/>
    <property type="match status" value="1"/>
</dbReference>
<evidence type="ECO:0000313" key="11">
    <source>
        <dbReference type="Proteomes" id="UP000229056"/>
    </source>
</evidence>
<evidence type="ECO:0000256" key="5">
    <source>
        <dbReference type="ARBA" id="ARBA00022692"/>
    </source>
</evidence>
<accession>A0A2H0W4I1</accession>
<dbReference type="Proteomes" id="UP000229056">
    <property type="component" value="Unassembled WGS sequence"/>
</dbReference>
<dbReference type="AlphaFoldDB" id="A0A2H0W4I1"/>
<feature type="domain" description="Type II secretion system protein GspF" evidence="9">
    <location>
        <begin position="221"/>
        <end position="343"/>
    </location>
</feature>
<keyword evidence="4" id="KW-0997">Cell inner membrane</keyword>
<evidence type="ECO:0000313" key="10">
    <source>
        <dbReference type="EMBL" id="PIS06177.1"/>
    </source>
</evidence>
<protein>
    <recommendedName>
        <fullName evidence="9">Type II secretion system protein GspF domain-containing protein</fullName>
    </recommendedName>
</protein>
<dbReference type="EMBL" id="PEZY01000005">
    <property type="protein sequence ID" value="PIS06177.1"/>
    <property type="molecule type" value="Genomic_DNA"/>
</dbReference>
<evidence type="ECO:0000256" key="3">
    <source>
        <dbReference type="ARBA" id="ARBA00022475"/>
    </source>
</evidence>
<dbReference type="InterPro" id="IPR003004">
    <property type="entry name" value="GspF/PilC"/>
</dbReference>
<keyword evidence="7 8" id="KW-0472">Membrane</keyword>
<proteinExistence type="inferred from homology"/>
<comment type="caution">
    <text evidence="10">The sequence shown here is derived from an EMBL/GenBank/DDBJ whole genome shotgun (WGS) entry which is preliminary data.</text>
</comment>
<feature type="transmembrane region" description="Helical" evidence="8">
    <location>
        <begin position="117"/>
        <end position="139"/>
    </location>
</feature>
<dbReference type="Gene3D" id="1.20.81.30">
    <property type="entry name" value="Type II secretion system (T2SS), domain F"/>
    <property type="match status" value="2"/>
</dbReference>
<dbReference type="InterPro" id="IPR042094">
    <property type="entry name" value="T2SS_GspF_sf"/>
</dbReference>
<dbReference type="InterPro" id="IPR018076">
    <property type="entry name" value="T2SS_GspF_dom"/>
</dbReference>
<evidence type="ECO:0000256" key="1">
    <source>
        <dbReference type="ARBA" id="ARBA00004429"/>
    </source>
</evidence>
<evidence type="ECO:0000256" key="7">
    <source>
        <dbReference type="ARBA" id="ARBA00023136"/>
    </source>
</evidence>
<feature type="transmembrane region" description="Helical" evidence="8">
    <location>
        <begin position="159"/>
        <end position="186"/>
    </location>
</feature>
<comment type="subcellular location">
    <subcellularLocation>
        <location evidence="1">Cell inner membrane</location>
        <topology evidence="1">Multi-pass membrane protein</topology>
    </subcellularLocation>
</comment>
<dbReference type="Pfam" id="PF00482">
    <property type="entry name" value="T2SSF"/>
    <property type="match status" value="2"/>
</dbReference>
<evidence type="ECO:0000256" key="4">
    <source>
        <dbReference type="ARBA" id="ARBA00022519"/>
    </source>
</evidence>
<dbReference type="GO" id="GO:0005886">
    <property type="term" value="C:plasma membrane"/>
    <property type="evidence" value="ECO:0007669"/>
    <property type="project" value="UniProtKB-SubCell"/>
</dbReference>
<evidence type="ECO:0000256" key="2">
    <source>
        <dbReference type="ARBA" id="ARBA00005745"/>
    </source>
</evidence>
<comment type="similarity">
    <text evidence="2">Belongs to the GSP F family.</text>
</comment>